<dbReference type="PROSITE" id="PS00025">
    <property type="entry name" value="P_TREFOIL_1"/>
    <property type="match status" value="1"/>
</dbReference>
<evidence type="ECO:0000256" key="6">
    <source>
        <dbReference type="ARBA" id="ARBA00023277"/>
    </source>
</evidence>
<dbReference type="EC" id="3.2.1.3" evidence="3"/>
<dbReference type="InterPro" id="IPR017957">
    <property type="entry name" value="P_trefoil_CS"/>
</dbReference>
<gene>
    <name evidence="12" type="primary">GLA1_1</name>
    <name evidence="12" type="ORF">HDU87_003025</name>
</gene>
<dbReference type="SUPFAM" id="SSF48208">
    <property type="entry name" value="Six-hairpin glycosidases"/>
    <property type="match status" value="1"/>
</dbReference>
<sequence length="622" mass="66402">MQLTSLALLCFAAGIHARAVLSPRASSNINPDVTQFLARQVPIAEARMIAHINGDGAVVAGAAAPVLTPGDAYQYYWVRDGGLTMAALADLYAATQSSDVPSKWDLFYQWTIKTQANARASSPGWFKEHQAWTKYSLDGQPYQQWMSPQYDGPALRASAFMKWAKATGNAGKYYVASDPNSVIKTDLDSIVNSYSVEDGYEPWEEVIGEHFFVHMTQHRALLDGADLAASLGDNAGAQTYRNTAQQVRNLLNSFWDGNNHIKSTLGGKNGGQNQGAQAKCDANAFVDISSILAIIHASDDSTFPANDPQVQATFYEIIRAFTQGAYKPSTVLSDWSLNQKDTTFNGLPMNPAVGRYPEDIYDGAQYTYASSKGAGFWFLATNAMAETLYLAVAANDRTGAITITSQNVGFWKFIGLANATPQTIAKGDPAFAQAQLLLVDNADRFIRRTAKYVTPEGYMSEQFQFATGAQQGTQDLAWSYASVVSASLARTAALALVDGGAVVIPTPTPTATTGPVKPTATPTAGVCPVSDADKKDCGFAGITQSGCEAKNCCWKASTPGSTVPWCFSKIDTTTTPVAPSCNVALASKKDCGFAGINQSGCEAKGCCWAPLSVAGPWCFVKA</sequence>
<feature type="signal peptide" evidence="10">
    <location>
        <begin position="1"/>
        <end position="17"/>
    </location>
</feature>
<dbReference type="Gene3D" id="1.50.10.10">
    <property type="match status" value="1"/>
</dbReference>
<comment type="catalytic activity">
    <reaction evidence="1">
        <text>Hydrolysis of terminal (1-&gt;4)-linked alpha-D-glucose residues successively from non-reducing ends of the chains with release of beta-D-glucose.</text>
        <dbReference type="EC" id="3.2.1.3"/>
    </reaction>
</comment>
<keyword evidence="5 9" id="KW-1015">Disulfide bond</keyword>
<keyword evidence="6" id="KW-0119">Carbohydrate metabolism</keyword>
<evidence type="ECO:0000259" key="11">
    <source>
        <dbReference type="PROSITE" id="PS51448"/>
    </source>
</evidence>
<dbReference type="Pfam" id="PF00723">
    <property type="entry name" value="Glyco_hydro_15"/>
    <property type="match status" value="1"/>
</dbReference>
<dbReference type="PROSITE" id="PS51448">
    <property type="entry name" value="P_TREFOIL_2"/>
    <property type="match status" value="2"/>
</dbReference>
<feature type="domain" description="P-type" evidence="11">
    <location>
        <begin position="525"/>
        <end position="570"/>
    </location>
</feature>
<evidence type="ECO:0000313" key="12">
    <source>
        <dbReference type="EMBL" id="KAJ3179415.1"/>
    </source>
</evidence>
<keyword evidence="13" id="KW-1185">Reference proteome</keyword>
<dbReference type="GO" id="GO:0004339">
    <property type="term" value="F:glucan 1,4-alpha-glucosidase activity"/>
    <property type="evidence" value="ECO:0007669"/>
    <property type="project" value="UniProtKB-EC"/>
</dbReference>
<comment type="caution">
    <text evidence="9">Lacks conserved residue(s) required for the propagation of feature annotation.</text>
</comment>
<keyword evidence="8" id="KW-0624">Polysaccharide degradation</keyword>
<dbReference type="EMBL" id="JADGJQ010000021">
    <property type="protein sequence ID" value="KAJ3179415.1"/>
    <property type="molecule type" value="Genomic_DNA"/>
</dbReference>
<keyword evidence="10" id="KW-0732">Signal</keyword>
<dbReference type="CDD" id="cd00111">
    <property type="entry name" value="Trefoil"/>
    <property type="match status" value="2"/>
</dbReference>
<keyword evidence="7" id="KW-0326">Glycosidase</keyword>
<feature type="disulfide bond" evidence="9">
    <location>
        <begin position="537"/>
        <end position="552"/>
    </location>
</feature>
<name>A0AAD5XR11_9FUNG</name>
<keyword evidence="4 12" id="KW-0378">Hydrolase</keyword>
<organism evidence="12 13">
    <name type="scientific">Geranomyces variabilis</name>
    <dbReference type="NCBI Taxonomy" id="109894"/>
    <lineage>
        <taxon>Eukaryota</taxon>
        <taxon>Fungi</taxon>
        <taxon>Fungi incertae sedis</taxon>
        <taxon>Chytridiomycota</taxon>
        <taxon>Chytridiomycota incertae sedis</taxon>
        <taxon>Chytridiomycetes</taxon>
        <taxon>Spizellomycetales</taxon>
        <taxon>Powellomycetaceae</taxon>
        <taxon>Geranomyces</taxon>
    </lineage>
</organism>
<dbReference type="GO" id="GO:0000324">
    <property type="term" value="C:fungal-type vacuole"/>
    <property type="evidence" value="ECO:0007669"/>
    <property type="project" value="TreeGrafter"/>
</dbReference>
<dbReference type="InterPro" id="IPR044913">
    <property type="entry name" value="P_trefoil_dom_sf"/>
</dbReference>
<evidence type="ECO:0000256" key="4">
    <source>
        <dbReference type="ARBA" id="ARBA00022801"/>
    </source>
</evidence>
<evidence type="ECO:0000256" key="7">
    <source>
        <dbReference type="ARBA" id="ARBA00023295"/>
    </source>
</evidence>
<feature type="disulfide bond" evidence="9">
    <location>
        <begin position="601"/>
        <end position="618"/>
    </location>
</feature>
<feature type="disulfide bond" evidence="9">
    <location>
        <begin position="591"/>
        <end position="606"/>
    </location>
</feature>
<dbReference type="AlphaFoldDB" id="A0AAD5XR11"/>
<evidence type="ECO:0000256" key="3">
    <source>
        <dbReference type="ARBA" id="ARBA00012593"/>
    </source>
</evidence>
<evidence type="ECO:0000256" key="10">
    <source>
        <dbReference type="SAM" id="SignalP"/>
    </source>
</evidence>
<dbReference type="InterPro" id="IPR000165">
    <property type="entry name" value="Glucoamylase"/>
</dbReference>
<dbReference type="Gene3D" id="4.10.110.10">
    <property type="entry name" value="Spasmolytic Protein, domain 1"/>
    <property type="match status" value="2"/>
</dbReference>
<feature type="disulfide bond" evidence="9">
    <location>
        <begin position="527"/>
        <end position="553"/>
    </location>
</feature>
<evidence type="ECO:0000256" key="5">
    <source>
        <dbReference type="ARBA" id="ARBA00023157"/>
    </source>
</evidence>
<dbReference type="InterPro" id="IPR000519">
    <property type="entry name" value="P_trefoil_dom"/>
</dbReference>
<reference evidence="12" key="1">
    <citation type="submission" date="2020-05" db="EMBL/GenBank/DDBJ databases">
        <title>Phylogenomic resolution of chytrid fungi.</title>
        <authorList>
            <person name="Stajich J.E."/>
            <person name="Amses K."/>
            <person name="Simmons R."/>
            <person name="Seto K."/>
            <person name="Myers J."/>
            <person name="Bonds A."/>
            <person name="Quandt C.A."/>
            <person name="Barry K."/>
            <person name="Liu P."/>
            <person name="Grigoriev I."/>
            <person name="Longcore J.E."/>
            <person name="James T.Y."/>
        </authorList>
    </citation>
    <scope>NUCLEOTIDE SEQUENCE</scope>
    <source>
        <strain evidence="12">JEL0379</strain>
    </source>
</reference>
<proteinExistence type="inferred from homology"/>
<dbReference type="PANTHER" id="PTHR31616">
    <property type="entry name" value="TREHALASE"/>
    <property type="match status" value="1"/>
</dbReference>
<evidence type="ECO:0000256" key="8">
    <source>
        <dbReference type="ARBA" id="ARBA00023326"/>
    </source>
</evidence>
<dbReference type="Proteomes" id="UP001212152">
    <property type="component" value="Unassembled WGS sequence"/>
</dbReference>
<feature type="domain" description="P-type" evidence="11">
    <location>
        <begin position="579"/>
        <end position="622"/>
    </location>
</feature>
<evidence type="ECO:0000256" key="1">
    <source>
        <dbReference type="ARBA" id="ARBA00001863"/>
    </source>
</evidence>
<dbReference type="Pfam" id="PF00088">
    <property type="entry name" value="Trefoil"/>
    <property type="match status" value="2"/>
</dbReference>
<dbReference type="PRINTS" id="PR00736">
    <property type="entry name" value="GLHYDRLASE15"/>
</dbReference>
<protein>
    <recommendedName>
        <fullName evidence="3">glucan 1,4-alpha-glucosidase</fullName>
        <ecNumber evidence="3">3.2.1.3</ecNumber>
    </recommendedName>
</protein>
<comment type="caution">
    <text evidence="12">The sequence shown here is derived from an EMBL/GenBank/DDBJ whole genome shotgun (WGS) entry which is preliminary data.</text>
</comment>
<comment type="similarity">
    <text evidence="2">Belongs to the glycosyl hydrolase 15 family.</text>
</comment>
<feature type="chain" id="PRO_5042244463" description="glucan 1,4-alpha-glucosidase" evidence="10">
    <location>
        <begin position="18"/>
        <end position="622"/>
    </location>
</feature>
<evidence type="ECO:0000256" key="9">
    <source>
        <dbReference type="PROSITE-ProRule" id="PRU00779"/>
    </source>
</evidence>
<feature type="disulfide bond" evidence="9">
    <location>
        <begin position="581"/>
        <end position="607"/>
    </location>
</feature>
<dbReference type="PANTHER" id="PTHR31616:SF9">
    <property type="entry name" value="GLUCOAMYLASE, INTRACELLULAR SPORULATION-SPECIFIC"/>
    <property type="match status" value="1"/>
</dbReference>
<dbReference type="SMART" id="SM00018">
    <property type="entry name" value="PD"/>
    <property type="match status" value="2"/>
</dbReference>
<accession>A0AAD5XR11</accession>
<evidence type="ECO:0000313" key="13">
    <source>
        <dbReference type="Proteomes" id="UP001212152"/>
    </source>
</evidence>
<dbReference type="GO" id="GO:0000272">
    <property type="term" value="P:polysaccharide catabolic process"/>
    <property type="evidence" value="ECO:0007669"/>
    <property type="project" value="UniProtKB-KW"/>
</dbReference>
<dbReference type="InterPro" id="IPR011613">
    <property type="entry name" value="GH15-like"/>
</dbReference>
<dbReference type="InterPro" id="IPR012341">
    <property type="entry name" value="6hp_glycosidase-like_sf"/>
</dbReference>
<dbReference type="InterPro" id="IPR008928">
    <property type="entry name" value="6-hairpin_glycosidase_sf"/>
</dbReference>
<dbReference type="SUPFAM" id="SSF57492">
    <property type="entry name" value="Trefoil"/>
    <property type="match status" value="2"/>
</dbReference>
<evidence type="ECO:0000256" key="2">
    <source>
        <dbReference type="ARBA" id="ARBA00006188"/>
    </source>
</evidence>